<comment type="caution">
    <text evidence="1">The sequence shown here is derived from an EMBL/GenBank/DDBJ whole genome shotgun (WGS) entry which is preliminary data.</text>
</comment>
<dbReference type="Proteomes" id="UP000483820">
    <property type="component" value="Chromosome X"/>
</dbReference>
<proteinExistence type="predicted"/>
<reference evidence="1 2" key="1">
    <citation type="submission" date="2019-12" db="EMBL/GenBank/DDBJ databases">
        <title>Chromosome-level assembly of the Caenorhabditis remanei genome.</title>
        <authorList>
            <person name="Teterina A.A."/>
            <person name="Willis J.H."/>
            <person name="Phillips P.C."/>
        </authorList>
    </citation>
    <scope>NUCLEOTIDE SEQUENCE [LARGE SCALE GENOMIC DNA]</scope>
    <source>
        <strain evidence="1 2">PX506</strain>
        <tissue evidence="1">Whole organism</tissue>
    </source>
</reference>
<protein>
    <submittedName>
        <fullName evidence="1">Uncharacterized protein</fullName>
    </submittedName>
</protein>
<dbReference type="EMBL" id="WUAV01000006">
    <property type="protein sequence ID" value="KAF1745617.1"/>
    <property type="molecule type" value="Genomic_DNA"/>
</dbReference>
<sequence length="101" mass="11079">MNKDPVLPPSSGTTRKGCVCGYPSCNGAEAYEHLVNKPRTDDPDFRRAPVMMPSSGTFLECRGYELGEGPDDSTPVTLPHIAWFPQKELLVPDDHYATPTT</sequence>
<accession>A0A6A5FSR2</accession>
<dbReference type="AlphaFoldDB" id="A0A6A5FSR2"/>
<dbReference type="KEGG" id="crq:GCK72_022064"/>
<evidence type="ECO:0000313" key="1">
    <source>
        <dbReference type="EMBL" id="KAF1745617.1"/>
    </source>
</evidence>
<dbReference type="GeneID" id="9801005"/>
<evidence type="ECO:0000313" key="2">
    <source>
        <dbReference type="Proteomes" id="UP000483820"/>
    </source>
</evidence>
<dbReference type="CTD" id="9801005"/>
<name>A0A6A5FSR2_CAERE</name>
<gene>
    <name evidence="1" type="ORF">GCK72_022064</name>
</gene>
<dbReference type="RefSeq" id="XP_053578198.1">
    <property type="nucleotide sequence ID" value="XM_053734632.1"/>
</dbReference>
<organism evidence="1 2">
    <name type="scientific">Caenorhabditis remanei</name>
    <name type="common">Caenorhabditis vulgaris</name>
    <dbReference type="NCBI Taxonomy" id="31234"/>
    <lineage>
        <taxon>Eukaryota</taxon>
        <taxon>Metazoa</taxon>
        <taxon>Ecdysozoa</taxon>
        <taxon>Nematoda</taxon>
        <taxon>Chromadorea</taxon>
        <taxon>Rhabditida</taxon>
        <taxon>Rhabditina</taxon>
        <taxon>Rhabditomorpha</taxon>
        <taxon>Rhabditoidea</taxon>
        <taxon>Rhabditidae</taxon>
        <taxon>Peloderinae</taxon>
        <taxon>Caenorhabditis</taxon>
    </lineage>
</organism>